<dbReference type="InterPro" id="IPR003777">
    <property type="entry name" value="XdhC_CoxI"/>
</dbReference>
<dbReference type="Gene3D" id="3.40.50.720">
    <property type="entry name" value="NAD(P)-binding Rossmann-like Domain"/>
    <property type="match status" value="1"/>
</dbReference>
<dbReference type="PANTHER" id="PTHR30388:SF4">
    <property type="entry name" value="MOLYBDENUM COFACTOR INSERTION CHAPERONE PAOD"/>
    <property type="match status" value="1"/>
</dbReference>
<evidence type="ECO:0000259" key="1">
    <source>
        <dbReference type="Pfam" id="PF02625"/>
    </source>
</evidence>
<dbReference type="InterPro" id="IPR027051">
    <property type="entry name" value="XdhC_Rossmann_dom"/>
</dbReference>
<accession>A0ABP8JU06</accession>
<dbReference type="PANTHER" id="PTHR30388">
    <property type="entry name" value="ALDEHYDE OXIDOREDUCTASE MOLYBDENUM COFACTOR ASSEMBLY PROTEIN"/>
    <property type="match status" value="1"/>
</dbReference>
<evidence type="ECO:0000313" key="3">
    <source>
        <dbReference type="EMBL" id="GAA4396086.1"/>
    </source>
</evidence>
<feature type="domain" description="XdhC Rossmann" evidence="2">
    <location>
        <begin position="210"/>
        <end position="356"/>
    </location>
</feature>
<comment type="caution">
    <text evidence="3">The sequence shown here is derived from an EMBL/GenBank/DDBJ whole genome shotgun (WGS) entry which is preliminary data.</text>
</comment>
<protein>
    <submittedName>
        <fullName evidence="3">XdhC family protein</fullName>
    </submittedName>
</protein>
<reference evidence="4" key="1">
    <citation type="journal article" date="2019" name="Int. J. Syst. Evol. Microbiol.">
        <title>The Global Catalogue of Microorganisms (GCM) 10K type strain sequencing project: providing services to taxonomists for standard genome sequencing and annotation.</title>
        <authorList>
            <consortium name="The Broad Institute Genomics Platform"/>
            <consortium name="The Broad Institute Genome Sequencing Center for Infectious Disease"/>
            <person name="Wu L."/>
            <person name="Ma J."/>
        </authorList>
    </citation>
    <scope>NUCLEOTIDE SEQUENCE [LARGE SCALE GENOMIC DNA]</scope>
    <source>
        <strain evidence="4">JCM 17808</strain>
    </source>
</reference>
<feature type="domain" description="XdhC- CoxI" evidence="1">
    <location>
        <begin position="11"/>
        <end position="78"/>
    </location>
</feature>
<gene>
    <name evidence="3" type="ORF">GCM10023167_27050</name>
</gene>
<dbReference type="EMBL" id="BAABGL010000036">
    <property type="protein sequence ID" value="GAA4396086.1"/>
    <property type="molecule type" value="Genomic_DNA"/>
</dbReference>
<sequence>MRDICEPLLAWLEEGRECAVAVVVDTWSSAPRPAGTMMAVDRAGEAIGSLSGGCIEGAVHALALEVMESRSAQIAHYGISDDEAFGVGLACGGTLDVCVVPVTDPAALIAFLHAVRAESPAALALRLPADPAGSAPGDALGGGSPWLAVPVEDATVGGLGHPRLDAHVAEDARGLLTAGSTRVREYDSTGRRLGGGTRVLIVVSAAPPRLLVYGAIDYARALAGLGRFLGYRVTVCDARPVFATAARFPEAHEVIARWPHDHLAAEIAARRVDPSTVVAVLTHDLKFDVPVLAAALRADVGYVGALGSRRTHALRLAGLREAGLSEEELGRLRAPIGLDLGARTPEATAVSIFAEVLRDASGATGLPLTSGAGPIHR</sequence>
<evidence type="ECO:0000313" key="4">
    <source>
        <dbReference type="Proteomes" id="UP001500642"/>
    </source>
</evidence>
<dbReference type="Proteomes" id="UP001500642">
    <property type="component" value="Unassembled WGS sequence"/>
</dbReference>
<dbReference type="Pfam" id="PF02625">
    <property type="entry name" value="XdhC_CoxI"/>
    <property type="match status" value="1"/>
</dbReference>
<dbReference type="RefSeq" id="WP_345032810.1">
    <property type="nucleotide sequence ID" value="NZ_BAABGL010000036.1"/>
</dbReference>
<proteinExistence type="predicted"/>
<evidence type="ECO:0000259" key="2">
    <source>
        <dbReference type="Pfam" id="PF13478"/>
    </source>
</evidence>
<dbReference type="InterPro" id="IPR052698">
    <property type="entry name" value="MoCofactor_Util/Proc"/>
</dbReference>
<keyword evidence="4" id="KW-1185">Reference proteome</keyword>
<organism evidence="3 4">
    <name type="scientific">Brevibacterium pityocampae</name>
    <dbReference type="NCBI Taxonomy" id="506594"/>
    <lineage>
        <taxon>Bacteria</taxon>
        <taxon>Bacillati</taxon>
        <taxon>Actinomycetota</taxon>
        <taxon>Actinomycetes</taxon>
        <taxon>Micrococcales</taxon>
        <taxon>Brevibacteriaceae</taxon>
        <taxon>Brevibacterium</taxon>
    </lineage>
</organism>
<dbReference type="Pfam" id="PF13478">
    <property type="entry name" value="XdhC_C"/>
    <property type="match status" value="1"/>
</dbReference>
<name>A0ABP8JU06_9MICO</name>